<feature type="transmembrane region" description="Helical" evidence="10">
    <location>
        <begin position="167"/>
        <end position="185"/>
    </location>
</feature>
<feature type="compositionally biased region" description="Polar residues" evidence="9">
    <location>
        <begin position="1"/>
        <end position="13"/>
    </location>
</feature>
<keyword evidence="7 10" id="KW-1133">Transmembrane helix</keyword>
<dbReference type="InterPro" id="IPR030470">
    <property type="entry name" value="UbiA_prenylTrfase_CS"/>
</dbReference>
<dbReference type="KEGG" id="mtm:MYCTH_2096317"/>
<evidence type="ECO:0000256" key="3">
    <source>
        <dbReference type="ARBA" id="ARBA00004721"/>
    </source>
</evidence>
<name>G2QLF4_THET4</name>
<comment type="pathway">
    <text evidence="3">Secondary metabolite biosynthesis; terpenoid biosynthesis.</text>
</comment>
<proteinExistence type="inferred from homology"/>
<dbReference type="RefSeq" id="XP_003666030.1">
    <property type="nucleotide sequence ID" value="XM_003665982.1"/>
</dbReference>
<dbReference type="Pfam" id="PF01040">
    <property type="entry name" value="UbiA"/>
    <property type="match status" value="1"/>
</dbReference>
<dbReference type="OrthoDB" id="18170at2759"/>
<gene>
    <name evidence="11" type="ORF">MYCTH_2096317</name>
</gene>
<feature type="transmembrane region" description="Helical" evidence="10">
    <location>
        <begin position="140"/>
        <end position="160"/>
    </location>
</feature>
<dbReference type="Gene3D" id="1.10.357.140">
    <property type="entry name" value="UbiA prenyltransferase"/>
    <property type="match status" value="1"/>
</dbReference>
<feature type="transmembrane region" description="Helical" evidence="10">
    <location>
        <begin position="191"/>
        <end position="210"/>
    </location>
</feature>
<evidence type="ECO:0000256" key="1">
    <source>
        <dbReference type="ARBA" id="ARBA00001946"/>
    </source>
</evidence>
<dbReference type="PANTHER" id="PTHR11048">
    <property type="entry name" value="PRENYLTRANSFERASES"/>
    <property type="match status" value="1"/>
</dbReference>
<dbReference type="GO" id="GO:0016114">
    <property type="term" value="P:terpenoid biosynthetic process"/>
    <property type="evidence" value="ECO:0007669"/>
    <property type="project" value="UniProtKB-UniPathway"/>
</dbReference>
<feature type="region of interest" description="Disordered" evidence="9">
    <location>
        <begin position="1"/>
        <end position="36"/>
    </location>
</feature>
<dbReference type="Gene3D" id="1.20.120.1780">
    <property type="entry name" value="UbiA prenyltransferase"/>
    <property type="match status" value="1"/>
</dbReference>
<dbReference type="HOGENOM" id="CLU_034879_2_0_1"/>
<dbReference type="GO" id="GO:0005743">
    <property type="term" value="C:mitochondrial inner membrane"/>
    <property type="evidence" value="ECO:0007669"/>
    <property type="project" value="TreeGrafter"/>
</dbReference>
<dbReference type="VEuPathDB" id="FungiDB:MYCTH_2096317"/>
<dbReference type="UniPathway" id="UPA00213"/>
<dbReference type="OMA" id="AKRHTHF"/>
<dbReference type="STRING" id="573729.G2QLF4"/>
<feature type="transmembrane region" description="Helical" evidence="10">
    <location>
        <begin position="322"/>
        <end position="345"/>
    </location>
</feature>
<evidence type="ECO:0000256" key="10">
    <source>
        <dbReference type="SAM" id="Phobius"/>
    </source>
</evidence>
<evidence type="ECO:0000256" key="7">
    <source>
        <dbReference type="ARBA" id="ARBA00022989"/>
    </source>
</evidence>
<keyword evidence="8 10" id="KW-0472">Membrane</keyword>
<dbReference type="AlphaFoldDB" id="G2QLF4"/>
<dbReference type="InterPro" id="IPR039653">
    <property type="entry name" value="Prenyltransferase"/>
</dbReference>
<evidence type="ECO:0000256" key="8">
    <source>
        <dbReference type="ARBA" id="ARBA00023136"/>
    </source>
</evidence>
<evidence type="ECO:0000256" key="6">
    <source>
        <dbReference type="ARBA" id="ARBA00022692"/>
    </source>
</evidence>
<dbReference type="CDD" id="cd13959">
    <property type="entry name" value="PT_UbiA_COQ2"/>
    <property type="match status" value="1"/>
</dbReference>
<dbReference type="eggNOG" id="KOG1381">
    <property type="taxonomic scope" value="Eukaryota"/>
</dbReference>
<dbReference type="GO" id="GO:0008412">
    <property type="term" value="F:4-hydroxybenzoate polyprenyltransferase activity"/>
    <property type="evidence" value="ECO:0007669"/>
    <property type="project" value="TreeGrafter"/>
</dbReference>
<dbReference type="GO" id="GO:0006744">
    <property type="term" value="P:ubiquinone biosynthetic process"/>
    <property type="evidence" value="ECO:0007669"/>
    <property type="project" value="TreeGrafter"/>
</dbReference>
<evidence type="ECO:0000313" key="11">
    <source>
        <dbReference type="EMBL" id="AEO60785.1"/>
    </source>
</evidence>
<keyword evidence="6 10" id="KW-0812">Transmembrane</keyword>
<organism evidence="11 12">
    <name type="scientific">Thermothelomyces thermophilus (strain ATCC 42464 / BCRC 31852 / DSM 1799)</name>
    <name type="common">Sporotrichum thermophile</name>
    <dbReference type="NCBI Taxonomy" id="573729"/>
    <lineage>
        <taxon>Eukaryota</taxon>
        <taxon>Fungi</taxon>
        <taxon>Dikarya</taxon>
        <taxon>Ascomycota</taxon>
        <taxon>Pezizomycotina</taxon>
        <taxon>Sordariomycetes</taxon>
        <taxon>Sordariomycetidae</taxon>
        <taxon>Sordariales</taxon>
        <taxon>Chaetomiaceae</taxon>
        <taxon>Thermothelomyces</taxon>
    </lineage>
</organism>
<feature type="transmembrane region" description="Helical" evidence="10">
    <location>
        <begin position="267"/>
        <end position="286"/>
    </location>
</feature>
<evidence type="ECO:0000256" key="2">
    <source>
        <dbReference type="ARBA" id="ARBA00004141"/>
    </source>
</evidence>
<comment type="subcellular location">
    <subcellularLocation>
        <location evidence="2">Membrane</location>
        <topology evidence="2">Multi-pass membrane protein</topology>
    </subcellularLocation>
</comment>
<dbReference type="GeneID" id="11514011"/>
<dbReference type="InParanoid" id="G2QLF4"/>
<dbReference type="PROSITE" id="PS00943">
    <property type="entry name" value="UBIA"/>
    <property type="match status" value="1"/>
</dbReference>
<reference evidence="11 12" key="1">
    <citation type="journal article" date="2011" name="Nat. Biotechnol.">
        <title>Comparative genomic analysis of the thermophilic biomass-degrading fungi Myceliophthora thermophila and Thielavia terrestris.</title>
        <authorList>
            <person name="Berka R.M."/>
            <person name="Grigoriev I.V."/>
            <person name="Otillar R."/>
            <person name="Salamov A."/>
            <person name="Grimwood J."/>
            <person name="Reid I."/>
            <person name="Ishmael N."/>
            <person name="John T."/>
            <person name="Darmond C."/>
            <person name="Moisan M.-C."/>
            <person name="Henrissat B."/>
            <person name="Coutinho P.M."/>
            <person name="Lombard V."/>
            <person name="Natvig D.O."/>
            <person name="Lindquist E."/>
            <person name="Schmutz J."/>
            <person name="Lucas S."/>
            <person name="Harris P."/>
            <person name="Powlowski J."/>
            <person name="Bellemare A."/>
            <person name="Taylor D."/>
            <person name="Butler G."/>
            <person name="de Vries R.P."/>
            <person name="Allijn I.E."/>
            <person name="van den Brink J."/>
            <person name="Ushinsky S."/>
            <person name="Storms R."/>
            <person name="Powell A.J."/>
            <person name="Paulsen I.T."/>
            <person name="Elbourne L.D.H."/>
            <person name="Baker S.E."/>
            <person name="Magnuson J."/>
            <person name="LaBoissiere S."/>
            <person name="Clutterbuck A.J."/>
            <person name="Martinez D."/>
            <person name="Wogulis M."/>
            <person name="de Leon A.L."/>
            <person name="Rey M.W."/>
            <person name="Tsang A."/>
        </authorList>
    </citation>
    <scope>NUCLEOTIDE SEQUENCE [LARGE SCALE GENOMIC DNA]</scope>
    <source>
        <strain evidence="12">ATCC 42464 / BCRC 31852 / DSM 1799</strain>
    </source>
</reference>
<accession>G2QLF4</accession>
<dbReference type="Proteomes" id="UP000007322">
    <property type="component" value="Chromosome 6"/>
</dbReference>
<evidence type="ECO:0000313" key="12">
    <source>
        <dbReference type="Proteomes" id="UP000007322"/>
    </source>
</evidence>
<evidence type="ECO:0000256" key="9">
    <source>
        <dbReference type="SAM" id="MobiDB-lite"/>
    </source>
</evidence>
<keyword evidence="5" id="KW-0808">Transferase</keyword>
<feature type="transmembrane region" description="Helical" evidence="10">
    <location>
        <begin position="217"/>
        <end position="236"/>
    </location>
</feature>
<dbReference type="PANTHER" id="PTHR11048:SF28">
    <property type="entry name" value="4-HYDROXYBENZOATE POLYPRENYLTRANSFERASE, MITOCHONDRIAL"/>
    <property type="match status" value="1"/>
</dbReference>
<sequence length="378" mass="40373">MAPKTTSPGMTTRSSSSSSSSSKGNTKRKPVKPPNDALLAQQYGGGHVGGWVDRLPASVIPYVQLARLSPPAGLLLIFFPHFFGILHAAIVLLSAAAAILRACAITLAGSFFSSNAAHAWNDLVDAPMDRQVARTRGRPVARGAISPLGAFLFAVSQALLAAGRRGVLAACYALPNILAIIYYPYAKRHTHLAQVVLGFCLSYGVVMGSCAMGLIPVVVHIPTVCLMGACLLWTVLYDTVYAHQDVEDDRKLGLKSTAVLLGDRTKPALWCVLGAMLALLAVPGRAAGMAPPYYLFTLGGCLASLGTMVHRVDLKEPASCWWWFRYSFWLAGGSIAAGLVSEYLIRAAPWAELCKPWLHLFPKLPLSLAAPDVESVTF</sequence>
<comment type="cofactor">
    <cofactor evidence="1">
        <name>Mg(2+)</name>
        <dbReference type="ChEBI" id="CHEBI:18420"/>
    </cofactor>
</comment>
<evidence type="ECO:0000256" key="4">
    <source>
        <dbReference type="ARBA" id="ARBA00005985"/>
    </source>
</evidence>
<dbReference type="InterPro" id="IPR000537">
    <property type="entry name" value="UbiA_prenyltransferase"/>
</dbReference>
<protein>
    <submittedName>
        <fullName evidence="11">Uncharacterized protein</fullName>
    </submittedName>
</protein>
<dbReference type="InterPro" id="IPR044878">
    <property type="entry name" value="UbiA_sf"/>
</dbReference>
<evidence type="ECO:0000256" key="5">
    <source>
        <dbReference type="ARBA" id="ARBA00022679"/>
    </source>
</evidence>
<keyword evidence="12" id="KW-1185">Reference proteome</keyword>
<dbReference type="FunFam" id="1.20.120.1780:FF:000001">
    <property type="entry name" value="4-hydroxybenzoate octaprenyltransferase"/>
    <property type="match status" value="1"/>
</dbReference>
<dbReference type="EMBL" id="CP003007">
    <property type="protein sequence ID" value="AEO60785.1"/>
    <property type="molecule type" value="Genomic_DNA"/>
</dbReference>
<comment type="similarity">
    <text evidence="4">Belongs to the UbiA prenyltransferase family.</text>
</comment>